<evidence type="ECO:0000256" key="6">
    <source>
        <dbReference type="ARBA" id="ARBA00022989"/>
    </source>
</evidence>
<dbReference type="EMBL" id="QJKF01000007">
    <property type="protein sequence ID" value="PXX62491.1"/>
    <property type="molecule type" value="Genomic_DNA"/>
</dbReference>
<evidence type="ECO:0000256" key="8">
    <source>
        <dbReference type="SAM" id="Phobius"/>
    </source>
</evidence>
<dbReference type="Proteomes" id="UP000247569">
    <property type="component" value="Unassembled WGS sequence"/>
</dbReference>
<comment type="subcellular location">
    <subcellularLocation>
        <location evidence="1">Cell membrane</location>
        <topology evidence="1">Multi-pass membrane protein</topology>
    </subcellularLocation>
</comment>
<reference evidence="9 10" key="1">
    <citation type="submission" date="2018-05" db="EMBL/GenBank/DDBJ databases">
        <title>Genomic Encyclopedia of Type Strains, Phase IV (KMG-IV): sequencing the most valuable type-strain genomes for metagenomic binning, comparative biology and taxonomic classification.</title>
        <authorList>
            <person name="Goeker M."/>
        </authorList>
    </citation>
    <scope>NUCLEOTIDE SEQUENCE [LARGE SCALE GENOMIC DNA]</scope>
    <source>
        <strain evidence="9 10">DSM 44704</strain>
    </source>
</reference>
<keyword evidence="7 8" id="KW-0472">Membrane</keyword>
<feature type="transmembrane region" description="Helical" evidence="8">
    <location>
        <begin position="69"/>
        <end position="87"/>
    </location>
</feature>
<accession>A0A318K404</accession>
<evidence type="ECO:0000256" key="3">
    <source>
        <dbReference type="ARBA" id="ARBA00022448"/>
    </source>
</evidence>
<evidence type="ECO:0000313" key="10">
    <source>
        <dbReference type="Proteomes" id="UP000247569"/>
    </source>
</evidence>
<dbReference type="Pfam" id="PF03547">
    <property type="entry name" value="Mem_trans"/>
    <property type="match status" value="1"/>
</dbReference>
<name>A0A318K404_9NOCA</name>
<feature type="transmembrane region" description="Helical" evidence="8">
    <location>
        <begin position="99"/>
        <end position="122"/>
    </location>
</feature>
<feature type="transmembrane region" description="Helical" evidence="8">
    <location>
        <begin position="6"/>
        <end position="25"/>
    </location>
</feature>
<dbReference type="PANTHER" id="PTHR36838:SF3">
    <property type="entry name" value="TRANSPORTER AUXIN EFFLUX CARRIER EC FAMILY"/>
    <property type="match status" value="1"/>
</dbReference>
<keyword evidence="3" id="KW-0813">Transport</keyword>
<keyword evidence="6 8" id="KW-1133">Transmembrane helix</keyword>
<feature type="transmembrane region" description="Helical" evidence="8">
    <location>
        <begin position="128"/>
        <end position="151"/>
    </location>
</feature>
<comment type="similarity">
    <text evidence="2">Belongs to the auxin efflux carrier (TC 2.A.69) family.</text>
</comment>
<evidence type="ECO:0000256" key="7">
    <source>
        <dbReference type="ARBA" id="ARBA00023136"/>
    </source>
</evidence>
<feature type="transmembrane region" description="Helical" evidence="8">
    <location>
        <begin position="163"/>
        <end position="184"/>
    </location>
</feature>
<keyword evidence="4" id="KW-1003">Cell membrane</keyword>
<evidence type="ECO:0000256" key="2">
    <source>
        <dbReference type="ARBA" id="ARBA00010145"/>
    </source>
</evidence>
<evidence type="ECO:0008006" key="11">
    <source>
        <dbReference type="Google" id="ProtNLM"/>
    </source>
</evidence>
<comment type="caution">
    <text evidence="9">The sequence shown here is derived from an EMBL/GenBank/DDBJ whole genome shotgun (WGS) entry which is preliminary data.</text>
</comment>
<feature type="transmembrane region" description="Helical" evidence="8">
    <location>
        <begin position="204"/>
        <end position="223"/>
    </location>
</feature>
<dbReference type="Gene3D" id="1.20.1530.20">
    <property type="match status" value="1"/>
</dbReference>
<sequence length="316" mass="33664">MSDLVATAGKLAPVALVFGAGVVFARRKIIGADASKAFSEFAFLFAIPCYLVGSLYSSDLGRLFDPRAIAAYLVTALLGMVAVGFWARRMIGVDARGVALRIMAGVQVNTTYFAIPVFVLLFGDVAPIFPIILLQVCVLTVVVIAVMELGARDDVSAESTRRPVLRGVLAALATPIVVACYLGIGANAARVPVPRWLLDTLSFAGNAAAPVALFALGLHLGGTGLRLRGALRDEYALIAFKCLAFPLLALLICHYLFGIHGTWLTYLVLIAAMPAPQNLFIFAQRYDTDVDLAASVVAKTSLLALLLLPVWMLVTR</sequence>
<evidence type="ECO:0000256" key="4">
    <source>
        <dbReference type="ARBA" id="ARBA00022475"/>
    </source>
</evidence>
<keyword evidence="10" id="KW-1185">Reference proteome</keyword>
<feature type="transmembrane region" description="Helical" evidence="8">
    <location>
        <begin position="290"/>
        <end position="314"/>
    </location>
</feature>
<evidence type="ECO:0000256" key="1">
    <source>
        <dbReference type="ARBA" id="ARBA00004651"/>
    </source>
</evidence>
<evidence type="ECO:0000313" key="9">
    <source>
        <dbReference type="EMBL" id="PXX62491.1"/>
    </source>
</evidence>
<proteinExistence type="inferred from homology"/>
<evidence type="ECO:0000256" key="5">
    <source>
        <dbReference type="ARBA" id="ARBA00022692"/>
    </source>
</evidence>
<dbReference type="PANTHER" id="PTHR36838">
    <property type="entry name" value="AUXIN EFFLUX CARRIER FAMILY PROTEIN"/>
    <property type="match status" value="1"/>
</dbReference>
<protein>
    <recommendedName>
        <fullName evidence="11">AEC family transporter</fullName>
    </recommendedName>
</protein>
<feature type="transmembrane region" description="Helical" evidence="8">
    <location>
        <begin position="263"/>
        <end position="283"/>
    </location>
</feature>
<organism evidence="9 10">
    <name type="scientific">Nocardia tenerifensis</name>
    <dbReference type="NCBI Taxonomy" id="228006"/>
    <lineage>
        <taxon>Bacteria</taxon>
        <taxon>Bacillati</taxon>
        <taxon>Actinomycetota</taxon>
        <taxon>Actinomycetes</taxon>
        <taxon>Mycobacteriales</taxon>
        <taxon>Nocardiaceae</taxon>
        <taxon>Nocardia</taxon>
    </lineage>
</organism>
<dbReference type="AlphaFoldDB" id="A0A318K404"/>
<dbReference type="InterPro" id="IPR038770">
    <property type="entry name" value="Na+/solute_symporter_sf"/>
</dbReference>
<feature type="transmembrane region" description="Helical" evidence="8">
    <location>
        <begin position="235"/>
        <end position="257"/>
    </location>
</feature>
<dbReference type="GO" id="GO:0005886">
    <property type="term" value="C:plasma membrane"/>
    <property type="evidence" value="ECO:0007669"/>
    <property type="project" value="UniProtKB-SubCell"/>
</dbReference>
<gene>
    <name evidence="9" type="ORF">DFR70_107360</name>
</gene>
<dbReference type="InterPro" id="IPR004776">
    <property type="entry name" value="Mem_transp_PIN-like"/>
</dbReference>
<keyword evidence="5 8" id="KW-0812">Transmembrane</keyword>
<dbReference type="RefSeq" id="WP_040733695.1">
    <property type="nucleotide sequence ID" value="NZ_QJKF01000007.1"/>
</dbReference>
<dbReference type="GO" id="GO:0055085">
    <property type="term" value="P:transmembrane transport"/>
    <property type="evidence" value="ECO:0007669"/>
    <property type="project" value="InterPro"/>
</dbReference>
<dbReference type="OrthoDB" id="5405318at2"/>
<feature type="transmembrane region" description="Helical" evidence="8">
    <location>
        <begin position="37"/>
        <end position="57"/>
    </location>
</feature>